<protein>
    <submittedName>
        <fullName evidence="1">Cytochrome P450 monooxygenase pc-3</fullName>
    </submittedName>
</protein>
<organism evidence="1 2">
    <name type="scientific">Pluteus cervinus</name>
    <dbReference type="NCBI Taxonomy" id="181527"/>
    <lineage>
        <taxon>Eukaryota</taxon>
        <taxon>Fungi</taxon>
        <taxon>Dikarya</taxon>
        <taxon>Basidiomycota</taxon>
        <taxon>Agaricomycotina</taxon>
        <taxon>Agaricomycetes</taxon>
        <taxon>Agaricomycetidae</taxon>
        <taxon>Agaricales</taxon>
        <taxon>Pluteineae</taxon>
        <taxon>Pluteaceae</taxon>
        <taxon>Pluteus</taxon>
    </lineage>
</organism>
<reference evidence="1 2" key="1">
    <citation type="journal article" date="2019" name="Nat. Ecol. Evol.">
        <title>Megaphylogeny resolves global patterns of mushroom evolution.</title>
        <authorList>
            <person name="Varga T."/>
            <person name="Krizsan K."/>
            <person name="Foldi C."/>
            <person name="Dima B."/>
            <person name="Sanchez-Garcia M."/>
            <person name="Sanchez-Ramirez S."/>
            <person name="Szollosi G.J."/>
            <person name="Szarkandi J.G."/>
            <person name="Papp V."/>
            <person name="Albert L."/>
            <person name="Andreopoulos W."/>
            <person name="Angelini C."/>
            <person name="Antonin V."/>
            <person name="Barry K.W."/>
            <person name="Bougher N.L."/>
            <person name="Buchanan P."/>
            <person name="Buyck B."/>
            <person name="Bense V."/>
            <person name="Catcheside P."/>
            <person name="Chovatia M."/>
            <person name="Cooper J."/>
            <person name="Damon W."/>
            <person name="Desjardin D."/>
            <person name="Finy P."/>
            <person name="Geml J."/>
            <person name="Haridas S."/>
            <person name="Hughes K."/>
            <person name="Justo A."/>
            <person name="Karasinski D."/>
            <person name="Kautmanova I."/>
            <person name="Kiss B."/>
            <person name="Kocsube S."/>
            <person name="Kotiranta H."/>
            <person name="LaButti K.M."/>
            <person name="Lechner B.E."/>
            <person name="Liimatainen K."/>
            <person name="Lipzen A."/>
            <person name="Lukacs Z."/>
            <person name="Mihaltcheva S."/>
            <person name="Morgado L.N."/>
            <person name="Niskanen T."/>
            <person name="Noordeloos M.E."/>
            <person name="Ohm R.A."/>
            <person name="Ortiz-Santana B."/>
            <person name="Ovrebo C."/>
            <person name="Racz N."/>
            <person name="Riley R."/>
            <person name="Savchenko A."/>
            <person name="Shiryaev A."/>
            <person name="Soop K."/>
            <person name="Spirin V."/>
            <person name="Szebenyi C."/>
            <person name="Tomsovsky M."/>
            <person name="Tulloss R.E."/>
            <person name="Uehling J."/>
            <person name="Grigoriev I.V."/>
            <person name="Vagvolgyi C."/>
            <person name="Papp T."/>
            <person name="Martin F.M."/>
            <person name="Miettinen O."/>
            <person name="Hibbett D.S."/>
            <person name="Nagy L.G."/>
        </authorList>
    </citation>
    <scope>NUCLEOTIDE SEQUENCE [LARGE SCALE GENOMIC DNA]</scope>
    <source>
        <strain evidence="1 2">NL-1719</strain>
    </source>
</reference>
<accession>A0ACD3B4F5</accession>
<dbReference type="Proteomes" id="UP000308600">
    <property type="component" value="Unassembled WGS sequence"/>
</dbReference>
<sequence>MALLPPGPVFLLRQLIRLGVPAALIYAALNQLSNYVDTIPFWIVPIVTLLTVPAIVFFPFFWADLKNERRRRSLGADPVPFVTGGGFMGRNIIKMLQEHGEAMYPSDLYGPLPQMYGGIFSLKIVLHDLIFTMEPAYIKAILATQFENFQKGPMFIKNFRPVLGNGIFNADSDMWKFHRALTRPFFTRDRITDFETFERHADKAISITRTRLREGQPIDFQDLIGRFTLDTASSFLLGKEMNSLSLPLPYPTSNYSRLPPNANPHPHADSFNESLSLAQKVSSGRQILGGAWPLVEMWEDKLEDPMAVIHNFIEPVIQEAMERKQGGFEKGEAECLTMLDELVRQTDDQTLIRDETINMLVAGKDTTSCTLTFATYMLSEHPHVMTRLRQEVLDTVGPDRTPTYADLKDMKYLRAVINECLRLYPPVPLNSRRAAKATTFPPLTPGGKLIFIPEGATIVYSVFYMHRRRDLWGPDALEFDPDRFIDSRLQKYFLPNPWIFLPFNAGPRICLGQQFAYNQMSFFLIRLLQSFSSISLDLSARPDSTRPPEAWKLTKEGRQAKEKLLTDAHLTLFIKDAMWVQMKEATDN</sequence>
<dbReference type="EMBL" id="ML208281">
    <property type="protein sequence ID" value="TFK72864.1"/>
    <property type="molecule type" value="Genomic_DNA"/>
</dbReference>
<keyword evidence="1" id="KW-0560">Oxidoreductase</keyword>
<proteinExistence type="predicted"/>
<name>A0ACD3B4F5_9AGAR</name>
<keyword evidence="2" id="KW-1185">Reference proteome</keyword>
<evidence type="ECO:0000313" key="1">
    <source>
        <dbReference type="EMBL" id="TFK72864.1"/>
    </source>
</evidence>
<evidence type="ECO:0000313" key="2">
    <source>
        <dbReference type="Proteomes" id="UP000308600"/>
    </source>
</evidence>
<gene>
    <name evidence="1" type="ORF">BDN72DRAFT_284348</name>
</gene>
<keyword evidence="1" id="KW-0503">Monooxygenase</keyword>